<evidence type="ECO:0000313" key="3">
    <source>
        <dbReference type="Proteomes" id="UP001108240"/>
    </source>
</evidence>
<dbReference type="Proteomes" id="UP001108240">
    <property type="component" value="Unplaced"/>
</dbReference>
<organism evidence="2 3">
    <name type="scientific">Cyprinus carpio carpio</name>
    <dbReference type="NCBI Taxonomy" id="630221"/>
    <lineage>
        <taxon>Eukaryota</taxon>
        <taxon>Metazoa</taxon>
        <taxon>Chordata</taxon>
        <taxon>Craniata</taxon>
        <taxon>Vertebrata</taxon>
        <taxon>Euteleostomi</taxon>
        <taxon>Actinopterygii</taxon>
        <taxon>Neopterygii</taxon>
        <taxon>Teleostei</taxon>
        <taxon>Ostariophysi</taxon>
        <taxon>Cypriniformes</taxon>
        <taxon>Cyprinidae</taxon>
        <taxon>Cyprininae</taxon>
        <taxon>Cyprinus</taxon>
    </lineage>
</organism>
<dbReference type="AlphaFoldDB" id="A0A9J8DHM5"/>
<sequence length="163" mass="17998">MRGKHNIMSPGEQALKRALGLEPTLERALALGLEPTLGLTGESEPILGLTQKQEPILGLTRKQEPILGLTREQEPILGLTWKQALENWKPPQGWTRKPRTKEGWMGPEETSERGVGGHSFSMVPPTIGSTLGCYGCSLGPFGCHRLFYYSCIGVIFRFSHNIT</sequence>
<feature type="region of interest" description="Disordered" evidence="1">
    <location>
        <begin position="90"/>
        <end position="119"/>
    </location>
</feature>
<protein>
    <submittedName>
        <fullName evidence="2">Uncharacterized protein</fullName>
    </submittedName>
</protein>
<reference evidence="2" key="1">
    <citation type="submission" date="2025-08" db="UniProtKB">
        <authorList>
            <consortium name="Ensembl"/>
        </authorList>
    </citation>
    <scope>IDENTIFICATION</scope>
</reference>
<accession>A0A9J8DHM5</accession>
<dbReference type="Ensembl" id="ENSCCRT00000138634.1">
    <property type="protein sequence ID" value="ENSCCRP00000181754.1"/>
    <property type="gene ID" value="ENSCCRG00000056431.1"/>
</dbReference>
<reference evidence="2" key="2">
    <citation type="submission" date="2025-09" db="UniProtKB">
        <authorList>
            <consortium name="Ensembl"/>
        </authorList>
    </citation>
    <scope>IDENTIFICATION</scope>
</reference>
<evidence type="ECO:0000313" key="2">
    <source>
        <dbReference type="Ensembl" id="ENSCCRP00000181754.1"/>
    </source>
</evidence>
<name>A0A9J8DHM5_CYPCA</name>
<proteinExistence type="predicted"/>
<keyword evidence="3" id="KW-1185">Reference proteome</keyword>
<evidence type="ECO:0000256" key="1">
    <source>
        <dbReference type="SAM" id="MobiDB-lite"/>
    </source>
</evidence>